<sequence length="40" mass="4442">MLTCTFPSSMEIGYSPTTGATLTYFFKLKQSLNFNLSTIS</sequence>
<gene>
    <name evidence="1" type="ORF">HMPREF0201_02598</name>
</gene>
<dbReference type="Proteomes" id="UP000014585">
    <property type="component" value="Unassembled WGS sequence"/>
</dbReference>
<dbReference type="AlphaFoldDB" id="S3IR49"/>
<name>S3IR49_9ENTR</name>
<comment type="caution">
    <text evidence="1">The sequence shown here is derived from an EMBL/GenBank/DDBJ whole genome shotgun (WGS) entry which is preliminary data.</text>
</comment>
<dbReference type="HOGENOM" id="CLU_3286846_0_0_6"/>
<accession>S3IR49</accession>
<protein>
    <submittedName>
        <fullName evidence="1">Uncharacterized protein</fullName>
    </submittedName>
</protein>
<evidence type="ECO:0000313" key="2">
    <source>
        <dbReference type="Proteomes" id="UP000014585"/>
    </source>
</evidence>
<dbReference type="EMBL" id="ATDT01000023">
    <property type="protein sequence ID" value="EPF16243.1"/>
    <property type="molecule type" value="Genomic_DNA"/>
</dbReference>
<proteinExistence type="predicted"/>
<organism evidence="1 2">
    <name type="scientific">Cedecea davisae DSM 4568</name>
    <dbReference type="NCBI Taxonomy" id="566551"/>
    <lineage>
        <taxon>Bacteria</taxon>
        <taxon>Pseudomonadati</taxon>
        <taxon>Pseudomonadota</taxon>
        <taxon>Gammaproteobacteria</taxon>
        <taxon>Enterobacterales</taxon>
        <taxon>Enterobacteriaceae</taxon>
        <taxon>Cedecea</taxon>
    </lineage>
</organism>
<evidence type="ECO:0000313" key="1">
    <source>
        <dbReference type="EMBL" id="EPF16243.1"/>
    </source>
</evidence>
<reference evidence="1 2" key="1">
    <citation type="submission" date="2013-04" db="EMBL/GenBank/DDBJ databases">
        <authorList>
            <person name="Weinstock G."/>
            <person name="Sodergren E."/>
            <person name="Lobos E.A."/>
            <person name="Fulton L."/>
            <person name="Fulton R."/>
            <person name="Courtney L."/>
            <person name="Fronick C."/>
            <person name="O'Laughlin M."/>
            <person name="Godfrey J."/>
            <person name="Wilson R.M."/>
            <person name="Miner T."/>
            <person name="Farmer C."/>
            <person name="Delehaunty K."/>
            <person name="Cordes M."/>
            <person name="Minx P."/>
            <person name="Tomlinson C."/>
            <person name="Chen J."/>
            <person name="Wollam A."/>
            <person name="Pepin K.H."/>
            <person name="Palsikar V.B."/>
            <person name="Zhang X."/>
            <person name="Suruliraj S."/>
            <person name="Perna N.T."/>
            <person name="Plunkett G."/>
            <person name="Warren W."/>
            <person name="Mitreva M."/>
            <person name="Mardis E.R."/>
            <person name="Wilson R.K."/>
        </authorList>
    </citation>
    <scope>NUCLEOTIDE SEQUENCE [LARGE SCALE GENOMIC DNA]</scope>
    <source>
        <strain evidence="1 2">DSM 4568</strain>
    </source>
</reference>